<evidence type="ECO:0000256" key="1">
    <source>
        <dbReference type="SAM" id="Phobius"/>
    </source>
</evidence>
<dbReference type="AlphaFoldDB" id="N8W7Z9"/>
<keyword evidence="1" id="KW-0812">Transmembrane</keyword>
<name>N8W7Z9_9GAMM</name>
<dbReference type="HOGENOM" id="CLU_149122_0_0_6"/>
<dbReference type="RefSeq" id="WP_004773717.1">
    <property type="nucleotide sequence ID" value="NZ_KB849359.1"/>
</dbReference>
<comment type="caution">
    <text evidence="2">The sequence shown here is derived from an EMBL/GenBank/DDBJ whole genome shotgun (WGS) entry which is preliminary data.</text>
</comment>
<gene>
    <name evidence="2" type="ORF">F971_03510</name>
</gene>
<dbReference type="eggNOG" id="ENOG5031RZK">
    <property type="taxonomic scope" value="Bacteria"/>
</dbReference>
<dbReference type="EMBL" id="APPC01000024">
    <property type="protein sequence ID" value="ENU91039.1"/>
    <property type="molecule type" value="Genomic_DNA"/>
</dbReference>
<reference evidence="2 3" key="1">
    <citation type="submission" date="2013-02" db="EMBL/GenBank/DDBJ databases">
        <title>The Genome Sequence of Acinetobacter sp. NIPH 758.</title>
        <authorList>
            <consortium name="The Broad Institute Genome Sequencing Platform"/>
            <consortium name="The Broad Institute Genome Sequencing Center for Infectious Disease"/>
            <person name="Cerqueira G."/>
            <person name="Feldgarden M."/>
            <person name="Courvalin P."/>
            <person name="Perichon B."/>
            <person name="Grillot-Courvalin C."/>
            <person name="Clermont D."/>
            <person name="Rocha E."/>
            <person name="Yoon E.-J."/>
            <person name="Nemec A."/>
            <person name="Walker B."/>
            <person name="Young S.K."/>
            <person name="Zeng Q."/>
            <person name="Gargeya S."/>
            <person name="Fitzgerald M."/>
            <person name="Haas B."/>
            <person name="Abouelleil A."/>
            <person name="Alvarado L."/>
            <person name="Arachchi H.M."/>
            <person name="Berlin A.M."/>
            <person name="Chapman S.B."/>
            <person name="Dewar J."/>
            <person name="Goldberg J."/>
            <person name="Griggs A."/>
            <person name="Gujja S."/>
            <person name="Hansen M."/>
            <person name="Howarth C."/>
            <person name="Imamovic A."/>
            <person name="Larimer J."/>
            <person name="McCowan C."/>
            <person name="Murphy C."/>
            <person name="Neiman D."/>
            <person name="Pearson M."/>
            <person name="Priest M."/>
            <person name="Roberts A."/>
            <person name="Saif S."/>
            <person name="Shea T."/>
            <person name="Sisk P."/>
            <person name="Sykes S."/>
            <person name="Wortman J."/>
            <person name="Nusbaum C."/>
            <person name="Birren B."/>
        </authorList>
    </citation>
    <scope>NUCLEOTIDE SEQUENCE [LARGE SCALE GENOMIC DNA]</scope>
    <source>
        <strain evidence="2 3">NIPH 758</strain>
    </source>
</reference>
<proteinExistence type="predicted"/>
<keyword evidence="1" id="KW-1133">Transmembrane helix</keyword>
<evidence type="ECO:0000313" key="3">
    <source>
        <dbReference type="Proteomes" id="UP000013049"/>
    </source>
</evidence>
<organism evidence="2 3">
    <name type="scientific">Acinetobacter vivianii</name>
    <dbReference type="NCBI Taxonomy" id="1776742"/>
    <lineage>
        <taxon>Bacteria</taxon>
        <taxon>Pseudomonadati</taxon>
        <taxon>Pseudomonadota</taxon>
        <taxon>Gammaproteobacteria</taxon>
        <taxon>Moraxellales</taxon>
        <taxon>Moraxellaceae</taxon>
        <taxon>Acinetobacter</taxon>
    </lineage>
</organism>
<accession>N8W7Z9</accession>
<dbReference type="Proteomes" id="UP000013049">
    <property type="component" value="Unassembled WGS sequence"/>
</dbReference>
<protein>
    <submittedName>
        <fullName evidence="2">Uncharacterized protein</fullName>
    </submittedName>
</protein>
<feature type="transmembrane region" description="Helical" evidence="1">
    <location>
        <begin position="36"/>
        <end position="54"/>
    </location>
</feature>
<sequence length="141" mass="16436">MNNFLLLIGLILLVGFPIYSHLFFYEKIQSFKDPRVFYYLTIIPGCILIGIAMYSSPAQTLMTSQACGVIEQYKIFPKRGGHFKRLAIVMDQSGYIRYFDFDRNLPRLQANQHICFELYDRFKNKGLNQSRMIKIISESSS</sequence>
<evidence type="ECO:0000313" key="2">
    <source>
        <dbReference type="EMBL" id="ENU91039.1"/>
    </source>
</evidence>
<keyword evidence="1" id="KW-0472">Membrane</keyword>